<accession>A0A1F6GTR9</accession>
<dbReference type="Pfam" id="PF04264">
    <property type="entry name" value="YceI"/>
    <property type="match status" value="1"/>
</dbReference>
<feature type="domain" description="Lipid/polyisoprenoid-binding YceI-like" evidence="2">
    <location>
        <begin position="25"/>
        <end position="192"/>
    </location>
</feature>
<dbReference type="EMBL" id="MFNF01000034">
    <property type="protein sequence ID" value="OGH01484.1"/>
    <property type="molecule type" value="Genomic_DNA"/>
</dbReference>
<name>A0A1F6GTR9_9PROT</name>
<comment type="caution">
    <text evidence="3">The sequence shown here is derived from an EMBL/GenBank/DDBJ whole genome shotgun (WGS) entry which is preliminary data.</text>
</comment>
<dbReference type="Gene3D" id="2.40.128.110">
    <property type="entry name" value="Lipid/polyisoprenoid-binding, YceI-like"/>
    <property type="match status" value="1"/>
</dbReference>
<keyword evidence="1" id="KW-0732">Signal</keyword>
<dbReference type="Proteomes" id="UP000177583">
    <property type="component" value="Unassembled WGS sequence"/>
</dbReference>
<dbReference type="InterPro" id="IPR007372">
    <property type="entry name" value="Lipid/polyisoprenoid-bd_YceI"/>
</dbReference>
<dbReference type="SMART" id="SM00867">
    <property type="entry name" value="YceI"/>
    <property type="match status" value="1"/>
</dbReference>
<evidence type="ECO:0000313" key="4">
    <source>
        <dbReference type="Proteomes" id="UP000177583"/>
    </source>
</evidence>
<gene>
    <name evidence="3" type="ORF">A2557_04490</name>
</gene>
<protein>
    <recommendedName>
        <fullName evidence="2">Lipid/polyisoprenoid-binding YceI-like domain-containing protein</fullName>
    </recommendedName>
</protein>
<evidence type="ECO:0000313" key="3">
    <source>
        <dbReference type="EMBL" id="OGH01484.1"/>
    </source>
</evidence>
<dbReference type="PANTHER" id="PTHR34406:SF1">
    <property type="entry name" value="PROTEIN YCEI"/>
    <property type="match status" value="1"/>
</dbReference>
<reference evidence="3 4" key="1">
    <citation type="journal article" date="2016" name="Nat. Commun.">
        <title>Thousands of microbial genomes shed light on interconnected biogeochemical processes in an aquifer system.</title>
        <authorList>
            <person name="Anantharaman K."/>
            <person name="Brown C.T."/>
            <person name="Hug L.A."/>
            <person name="Sharon I."/>
            <person name="Castelle C.J."/>
            <person name="Probst A.J."/>
            <person name="Thomas B.C."/>
            <person name="Singh A."/>
            <person name="Wilkins M.J."/>
            <person name="Karaoz U."/>
            <person name="Brodie E.L."/>
            <person name="Williams K.H."/>
            <person name="Hubbard S.S."/>
            <person name="Banfield J.F."/>
        </authorList>
    </citation>
    <scope>NUCLEOTIDE SEQUENCE [LARGE SCALE GENOMIC DNA]</scope>
</reference>
<proteinExistence type="predicted"/>
<dbReference type="SUPFAM" id="SSF101874">
    <property type="entry name" value="YceI-like"/>
    <property type="match status" value="1"/>
</dbReference>
<evidence type="ECO:0000259" key="2">
    <source>
        <dbReference type="SMART" id="SM00867"/>
    </source>
</evidence>
<organism evidence="3 4">
    <name type="scientific">Candidatus Lambdaproteobacteria bacterium RIFOXYD2_FULL_56_26</name>
    <dbReference type="NCBI Taxonomy" id="1817773"/>
    <lineage>
        <taxon>Bacteria</taxon>
        <taxon>Pseudomonadati</taxon>
        <taxon>Pseudomonadota</taxon>
        <taxon>Candidatus Lambdaproteobacteria</taxon>
    </lineage>
</organism>
<sequence>MKRFALTIAALLSTGLGLAAPAPGTYQLDKAHSKFVFEVGHLVFSSVEGRFKQFDGTITLGPKANQVDVKVEAQVDSIDTDEPKRDSHLKSPDFFDLEKHPKLTFVSKKVEGDLGKNFKIFGDLTIRGVTKSVVFEAQFLGQATDPWGVTHYAYKANTLIDRAEYGLVWNKMVTEGPVVGDQVTIRLTLELVQAK</sequence>
<feature type="signal peptide" evidence="1">
    <location>
        <begin position="1"/>
        <end position="19"/>
    </location>
</feature>
<dbReference type="InterPro" id="IPR036761">
    <property type="entry name" value="TTHA0802/YceI-like_sf"/>
</dbReference>
<evidence type="ECO:0000256" key="1">
    <source>
        <dbReference type="SAM" id="SignalP"/>
    </source>
</evidence>
<feature type="chain" id="PRO_5009524820" description="Lipid/polyisoprenoid-binding YceI-like domain-containing protein" evidence="1">
    <location>
        <begin position="20"/>
        <end position="195"/>
    </location>
</feature>
<dbReference type="PANTHER" id="PTHR34406">
    <property type="entry name" value="PROTEIN YCEI"/>
    <property type="match status" value="1"/>
</dbReference>
<dbReference type="AlphaFoldDB" id="A0A1F6GTR9"/>